<dbReference type="Pfam" id="PF00326">
    <property type="entry name" value="Peptidase_S9"/>
    <property type="match status" value="1"/>
</dbReference>
<keyword evidence="3" id="KW-1185">Reference proteome</keyword>
<accession>A0A1I5GDL5</accession>
<evidence type="ECO:0000313" key="2">
    <source>
        <dbReference type="EMBL" id="SFO33959.1"/>
    </source>
</evidence>
<name>A0A1I5GDL5_9GAMM</name>
<dbReference type="Gene3D" id="3.40.50.1820">
    <property type="entry name" value="alpha/beta hydrolase"/>
    <property type="match status" value="1"/>
</dbReference>
<protein>
    <recommendedName>
        <fullName evidence="1">Peptidase S9 prolyl oligopeptidase catalytic domain-containing protein</fullName>
    </recommendedName>
</protein>
<organism evidence="2 3">
    <name type="scientific">Candidatus Pantoea varia</name>
    <dbReference type="NCBI Taxonomy" id="1881036"/>
    <lineage>
        <taxon>Bacteria</taxon>
        <taxon>Pseudomonadati</taxon>
        <taxon>Pseudomonadota</taxon>
        <taxon>Gammaproteobacteria</taxon>
        <taxon>Enterobacterales</taxon>
        <taxon>Erwiniaceae</taxon>
        <taxon>Pantoea</taxon>
    </lineage>
</organism>
<dbReference type="SUPFAM" id="SSF53474">
    <property type="entry name" value="alpha/beta-Hydrolases"/>
    <property type="match status" value="1"/>
</dbReference>
<dbReference type="GO" id="GO:0006508">
    <property type="term" value="P:proteolysis"/>
    <property type="evidence" value="ECO:0007669"/>
    <property type="project" value="InterPro"/>
</dbReference>
<dbReference type="PANTHER" id="PTHR47381:SF3">
    <property type="entry name" value="ALPHA_BETA-HYDROLASES SUPERFAMILY PROTEIN"/>
    <property type="match status" value="1"/>
</dbReference>
<dbReference type="Proteomes" id="UP000198968">
    <property type="component" value="Unassembled WGS sequence"/>
</dbReference>
<sequence>MIELTTETLAGIECLHASPAGQRHQPLPTVLFYHGFTSSKEVYAYFAVALAQAGYRAVMPDAELHGARYHGDAGARLGRFWEILKQNIDELPLLEAALRKDNLIADRRFAVAGASMGGMTALGAMARYPHIQSVACMMGSGYFMQLSESLFPPLVTDTPEQKAQFAARMAPLADYDPCNHLEALANRPLLLWHGEADEVVPWAESVRLKKALHDNGLAQHLTSLSEKQIGHKITPSALTALVSFFTQHL</sequence>
<feature type="domain" description="Peptidase S9 prolyl oligopeptidase catalytic" evidence="1">
    <location>
        <begin position="96"/>
        <end position="234"/>
    </location>
</feature>
<dbReference type="InterPro" id="IPR029058">
    <property type="entry name" value="AB_hydrolase_fold"/>
</dbReference>
<dbReference type="OrthoDB" id="31158at2"/>
<dbReference type="PANTHER" id="PTHR47381">
    <property type="entry name" value="ALPHA/BETA-HYDROLASES SUPERFAMILY PROTEIN"/>
    <property type="match status" value="1"/>
</dbReference>
<evidence type="ECO:0000259" key="1">
    <source>
        <dbReference type="Pfam" id="PF00326"/>
    </source>
</evidence>
<dbReference type="EMBL" id="FOVG01000004">
    <property type="protein sequence ID" value="SFO33959.1"/>
    <property type="molecule type" value="Genomic_DNA"/>
</dbReference>
<dbReference type="GO" id="GO:0008236">
    <property type="term" value="F:serine-type peptidase activity"/>
    <property type="evidence" value="ECO:0007669"/>
    <property type="project" value="InterPro"/>
</dbReference>
<reference evidence="3" key="1">
    <citation type="submission" date="2016-10" db="EMBL/GenBank/DDBJ databases">
        <authorList>
            <person name="Varghese N."/>
            <person name="Submissions S."/>
        </authorList>
    </citation>
    <scope>NUCLEOTIDE SEQUENCE [LARGE SCALE GENOMIC DNA]</scope>
    <source>
        <strain evidence="3">OV426</strain>
    </source>
</reference>
<dbReference type="AlphaFoldDB" id="A0A1I5GDL5"/>
<dbReference type="RefSeq" id="WP_090966205.1">
    <property type="nucleotide sequence ID" value="NZ_FOVG01000004.1"/>
</dbReference>
<evidence type="ECO:0000313" key="3">
    <source>
        <dbReference type="Proteomes" id="UP000198968"/>
    </source>
</evidence>
<gene>
    <name evidence="2" type="ORF">SAMN05428971_3689</name>
</gene>
<proteinExistence type="predicted"/>
<dbReference type="InterPro" id="IPR001375">
    <property type="entry name" value="Peptidase_S9_cat"/>
</dbReference>
<dbReference type="NCBIfam" id="NF007857">
    <property type="entry name" value="PRK10566.1"/>
    <property type="match status" value="1"/>
</dbReference>